<dbReference type="Pfam" id="PF00168">
    <property type="entry name" value="C2"/>
    <property type="match status" value="1"/>
</dbReference>
<evidence type="ECO:0000256" key="3">
    <source>
        <dbReference type="ARBA" id="ARBA00022679"/>
    </source>
</evidence>
<dbReference type="InterPro" id="IPR029028">
    <property type="entry name" value="Alpha/beta_knot_MTases"/>
</dbReference>
<feature type="transmembrane region" description="Helical" evidence="8">
    <location>
        <begin position="388"/>
        <end position="405"/>
    </location>
</feature>
<feature type="compositionally biased region" description="Low complexity" evidence="7">
    <location>
        <begin position="2894"/>
        <end position="2908"/>
    </location>
</feature>
<gene>
    <name evidence="11" type="ORF">AURANDRAFT_71849</name>
</gene>
<dbReference type="PANTHER" id="PTHR47759:SF2">
    <property type="entry name" value="TRIGLYCERIDE LIPASE"/>
    <property type="match status" value="1"/>
</dbReference>
<dbReference type="GeneID" id="20228429"/>
<evidence type="ECO:0000256" key="8">
    <source>
        <dbReference type="SAM" id="Phobius"/>
    </source>
</evidence>
<dbReference type="InterPro" id="IPR029058">
    <property type="entry name" value="AB_hydrolase_fold"/>
</dbReference>
<dbReference type="CDD" id="cd18098">
    <property type="entry name" value="SpoU-like"/>
    <property type="match status" value="1"/>
</dbReference>
<evidence type="ECO:0000259" key="10">
    <source>
        <dbReference type="PROSITE" id="PS50004"/>
    </source>
</evidence>
<dbReference type="Pfam" id="PF01764">
    <property type="entry name" value="Lipase_3"/>
    <property type="match status" value="2"/>
</dbReference>
<organism evidence="12">
    <name type="scientific">Aureococcus anophagefferens</name>
    <name type="common">Harmful bloom alga</name>
    <dbReference type="NCBI Taxonomy" id="44056"/>
    <lineage>
        <taxon>Eukaryota</taxon>
        <taxon>Sar</taxon>
        <taxon>Stramenopiles</taxon>
        <taxon>Ochrophyta</taxon>
        <taxon>Pelagophyceae</taxon>
        <taxon>Pelagomonadales</taxon>
        <taxon>Pelagomonadaceae</taxon>
        <taxon>Aureococcus</taxon>
    </lineage>
</organism>
<dbReference type="InterPro" id="IPR022035">
    <property type="entry name" value="PCIF1_WW"/>
</dbReference>
<dbReference type="OrthoDB" id="194358at2759"/>
<dbReference type="SUPFAM" id="SSF75217">
    <property type="entry name" value="alpha/beta knot"/>
    <property type="match status" value="1"/>
</dbReference>
<comment type="subcellular location">
    <subcellularLocation>
        <location evidence="1">Membrane</location>
    </subcellularLocation>
</comment>
<dbReference type="Gene3D" id="2.60.40.150">
    <property type="entry name" value="C2 domain"/>
    <property type="match status" value="1"/>
</dbReference>
<keyword evidence="12" id="KW-1185">Reference proteome</keyword>
<evidence type="ECO:0000313" key="11">
    <source>
        <dbReference type="EMBL" id="EGB07316.1"/>
    </source>
</evidence>
<dbReference type="InterPro" id="IPR013057">
    <property type="entry name" value="AA_transpt_TM"/>
</dbReference>
<feature type="transmembrane region" description="Helical" evidence="8">
    <location>
        <begin position="308"/>
        <end position="327"/>
    </location>
</feature>
<keyword evidence="3" id="KW-0808">Transferase</keyword>
<dbReference type="Pfam" id="PF00588">
    <property type="entry name" value="SpoU_methylase"/>
    <property type="match status" value="1"/>
</dbReference>
<dbReference type="InterPro" id="IPR001537">
    <property type="entry name" value="SpoU_MeTrfase"/>
</dbReference>
<feature type="transmembrane region" description="Helical" evidence="8">
    <location>
        <begin position="411"/>
        <end position="430"/>
    </location>
</feature>
<dbReference type="Pfam" id="PF01490">
    <property type="entry name" value="Aa_trans"/>
    <property type="match status" value="1"/>
</dbReference>
<feature type="chain" id="PRO_5003264520" description="C2 domain-containing protein" evidence="9">
    <location>
        <begin position="17"/>
        <end position="3487"/>
    </location>
</feature>
<evidence type="ECO:0000256" key="1">
    <source>
        <dbReference type="ARBA" id="ARBA00004370"/>
    </source>
</evidence>
<dbReference type="PANTHER" id="PTHR47759">
    <property type="entry name" value="OS04G0509100 PROTEIN"/>
    <property type="match status" value="1"/>
</dbReference>
<dbReference type="CDD" id="cd00519">
    <property type="entry name" value="Lipase_3"/>
    <property type="match status" value="1"/>
</dbReference>
<dbReference type="SMART" id="SM00239">
    <property type="entry name" value="C2"/>
    <property type="match status" value="1"/>
</dbReference>
<feature type="signal peptide" evidence="9">
    <location>
        <begin position="1"/>
        <end position="16"/>
    </location>
</feature>
<dbReference type="RefSeq" id="XP_009037945.1">
    <property type="nucleotide sequence ID" value="XM_009039697.1"/>
</dbReference>
<feature type="transmembrane region" description="Helical" evidence="8">
    <location>
        <begin position="442"/>
        <end position="463"/>
    </location>
</feature>
<evidence type="ECO:0000313" key="12">
    <source>
        <dbReference type="Proteomes" id="UP000002729"/>
    </source>
</evidence>
<dbReference type="PROSITE" id="PS50004">
    <property type="entry name" value="C2"/>
    <property type="match status" value="1"/>
</dbReference>
<feature type="transmembrane region" description="Helical" evidence="8">
    <location>
        <begin position="196"/>
        <end position="218"/>
    </location>
</feature>
<dbReference type="InParanoid" id="F0YBP6"/>
<dbReference type="InterPro" id="IPR002921">
    <property type="entry name" value="Fungal_lipase-type"/>
</dbReference>
<feature type="region of interest" description="Disordered" evidence="7">
    <location>
        <begin position="2890"/>
        <end position="2946"/>
    </location>
</feature>
<dbReference type="CDD" id="cd00030">
    <property type="entry name" value="C2"/>
    <property type="match status" value="1"/>
</dbReference>
<dbReference type="GO" id="GO:0006629">
    <property type="term" value="P:lipid metabolic process"/>
    <property type="evidence" value="ECO:0007669"/>
    <property type="project" value="InterPro"/>
</dbReference>
<dbReference type="GO" id="GO:0008173">
    <property type="term" value="F:RNA methyltransferase activity"/>
    <property type="evidence" value="ECO:0007669"/>
    <property type="project" value="InterPro"/>
</dbReference>
<accession>F0YBP6</accession>
<feature type="transmembrane region" description="Helical" evidence="8">
    <location>
        <begin position="137"/>
        <end position="157"/>
    </location>
</feature>
<dbReference type="GO" id="GO:0003723">
    <property type="term" value="F:RNA binding"/>
    <property type="evidence" value="ECO:0007669"/>
    <property type="project" value="InterPro"/>
</dbReference>
<keyword evidence="2" id="KW-0489">Methyltransferase</keyword>
<dbReference type="SUPFAM" id="SSF53474">
    <property type="entry name" value="alpha/beta-Hydrolases"/>
    <property type="match status" value="1"/>
</dbReference>
<proteinExistence type="predicted"/>
<evidence type="ECO:0000256" key="4">
    <source>
        <dbReference type="ARBA" id="ARBA00022692"/>
    </source>
</evidence>
<dbReference type="Pfam" id="PF12237">
    <property type="entry name" value="PCIF1_WW"/>
    <property type="match status" value="1"/>
</dbReference>
<feature type="transmembrane region" description="Helical" evidence="8">
    <location>
        <begin position="347"/>
        <end position="367"/>
    </location>
</feature>
<feature type="domain" description="C2" evidence="10">
    <location>
        <begin position="1265"/>
        <end position="1404"/>
    </location>
</feature>
<feature type="transmembrane region" description="Helical" evidence="8">
    <location>
        <begin position="90"/>
        <end position="111"/>
    </location>
</feature>
<feature type="compositionally biased region" description="Acidic residues" evidence="7">
    <location>
        <begin position="3010"/>
        <end position="3022"/>
    </location>
</feature>
<keyword evidence="4 8" id="KW-0812">Transmembrane</keyword>
<dbReference type="Gene3D" id="3.40.1280.10">
    <property type="match status" value="1"/>
</dbReference>
<evidence type="ECO:0000256" key="6">
    <source>
        <dbReference type="ARBA" id="ARBA00023136"/>
    </source>
</evidence>
<dbReference type="EMBL" id="GL833131">
    <property type="protein sequence ID" value="EGB07316.1"/>
    <property type="molecule type" value="Genomic_DNA"/>
</dbReference>
<keyword evidence="6 8" id="KW-0472">Membrane</keyword>
<dbReference type="GO" id="GO:0006396">
    <property type="term" value="P:RNA processing"/>
    <property type="evidence" value="ECO:0007669"/>
    <property type="project" value="InterPro"/>
</dbReference>
<dbReference type="GO" id="GO:0016020">
    <property type="term" value="C:membrane"/>
    <property type="evidence" value="ECO:0007669"/>
    <property type="project" value="UniProtKB-SubCell"/>
</dbReference>
<evidence type="ECO:0000256" key="7">
    <source>
        <dbReference type="SAM" id="MobiDB-lite"/>
    </source>
</evidence>
<protein>
    <recommendedName>
        <fullName evidence="10">C2 domain-containing protein</fullName>
    </recommendedName>
</protein>
<dbReference type="InterPro" id="IPR000008">
    <property type="entry name" value="C2_dom"/>
</dbReference>
<sequence>MLRAAIVLAAALAAHGASTPRRRLGALRRRDAPSARRAAAPLDVQGGGAAGGGDGVAARAELDGAVFNLVNNVAGCGFLTLSSGMAGSGFVPSVAVLAALGAISCFTFLALGEECAAYGATDLRGLWANAVSEDTAWLVDASVGLFCGAALVIYHGVVGDVFGPVVGRWVAGGHATAILAVAAGCLWPLCQLDLAALARFSLVGCASVAATACVILLRSVDGSYAPGGRYFDAPATRAGGWLGLAPKMLVLSRAGKECFIPRARVLSANLGLAYIAHYNAPPLAGSLAPGREPAEAARDFSAVTVRSFAVLIALYAAVMVAGAATFGDAAAPNLMVNYADADALAQMAKLATGASIIFGFPLVFSAFANWAYSLAPAPVFAALKSSKAARLGASGLLILLTVVVALNASDIGLPAGLAGSLLGGFVVYVLPAAVKWQRAATAAEMAGCAGLAGLGAVLALLGASQRILYADADEYTLLLFLDSETRRILLEVPNALGWRLHYGARGKDVAAAVAASGVVGAGPADAVGLMLFTFRGAPDRAMRVRVHAVAVAAPQPAGAFVAYDAVPYESMWRDDALWLPGVLDGSGRAFAGHFVFAGGPGKDAPLVAHNCASSPRNDAPLVACASSELPVRSYYRGAAPRAGTVAIARRAGRDVAAAALLAAIDPAADLARWAPLAYDDGRGGWVPLDDVATVRVDAAEARVEFVDRCQSAAISTPPRDGFFGVGIVRGKTGGNDGVLWRSAAQLGAAFSFSVGARFGRLDGATDAIDAWKTVPNFRYDSFADFAKSSPRGAAWVAVEMGGEPLETFVHPDRAVYFLGAEDHGVPKDVLRACRHVVSLPAARSASYNVAVAGALVMYDRLSKRNRPAAPPPPPRLAVRDDAPERDAPARLPVVLFQRDAAAAPRVAAYLRSRHGLAAQRPSARPGDADTLGGLEIKTLATLGFAVASPGDGDAARAAAAVARDPVIAGAAVPRILVLERRAAGLEGIGLDPALAYRVAAAPKALERRVVAALPEAIRLDPVGATHVLSVVETDGGVLYGVAARERIPAATPGKPPAGFAVLEELARRGALPPAPRGALVVVLPGCPPGFAAYLARRGDAVDAGGGGGGPVAALFADGGDAPARAVEVAAGHLPRLDGPFVFTVAPRHRRTDADLADDARARLEARFPTLRAARASCLWLFANAKPAALRGPAALRAAPDDLSGLPRAELEELARRLTSENAALRRSVEAPRTSFSLGAASLCAGFAFESYNDPDGARWERGADGCDVAFRDASFVRSCYAGALIARVVEARGLEGQQDLQEIALTGSASDPYVRLAVVERSPRGSQRERASNATDVARTETVWRGGDNAVWPDNSHCLYVRDPAAASLAVYDEDVASDDDLLGVAELPLSDILKAGGAATFELPLAVDAEDRVDFDGRFAVAGAAAAAMAGVATGGVALAAAAAAATAARVSNDRGRGSLTVELRYVAFADDADVAALDESGAFERLEAPAGPRGASPEAGVDWSALNAAAAPDAGDFTPLCFVDHQRTGTQAGLWRDDRRRRLLISFRGTSEPRDLVTDASALMTPWRRDADLARDGYDDCVPSALGDALVHAGFRGALDSVARRLKQLAVYAATDAGGRGGLPDASAPDALRGWELIVTGHSLGGALATLFAYDVAPGVDAAAALPVRAPVSRPWFLPPVAGAAPGAPPPALDRPKFARTTLITFGAPRVGDGAFAATFDATAGHRVVNGQDVVARLPRGFSYAHCGRTVFISDDASEPALWVEGSDDRACPLKRGDGSLTGVAASGGSSALAGLLEAAGAEASQVKPFDLRSAAAGAARLGRAVESAARAASARDVAEAAGLDGGFVDAELKMVRAIASGDALAHHLEPSYFEGMKRALAAADGAKAAHDGDIAVVEFTILDAHDAAMALSLVRAALALTKHASAVVGVVAVHGECGGTALAYLEKSEAAELFARRWDGAALRSEPERAVATARCATTSLADELARVARGGLAPASVALAPWENGGDAPAWRLALHVALAVRSRLDGVAAAVDREDREAALHAFHERAHPAAGRRGWDAPTPAKFDREREKWSLDAAGPPPLAVDANGAGWQHCYAVAKVRLSRSDWLALHEARARHGAAAEDGEDLAALTDPAGNRWTVYAQAIEPSLAAAGGGRGTGGRAAARGAVGAAAARDAAAPGAREASAGGSALAVFVRADFGAGRPFGAAIEAKLGVHAVRHDGSRLHGCRGAAELPQTRELLRHELAPASNLAYDTLGCVVIDHVAPARRARDADQEALDAAAEAARLALVDDAAALVAARRGGGGGDAARLWARLDGRAADCRRLAALAAASAADRARADAARRSSLKAPWATALDDVFGPDGSLELNVALAPTRRMKGLDTWRAVRWLGAQHPRRVSLQPPVLFEYYAEALAWGDAGATKAVGRMLLDGGEGEPGRHALLYAPPRARGPASVFCALCRAMERSGDPSEIAASAADYVACFDWVRSVCGRGAFAAALADRGDDAFGGAAVLHALCAATPSTANRRAIAALLRLGADPLAAAGPPAAFGSDADGDDDEAARGGPLFALGVAFESSNDGAAHALVAAVGDARRRGAAGDGGVLGAVVRDALRHAFTNTAMGLHLQLLLASPALERPTLDALRDLHIDAVAGRGDARLDFYTPVIRLVKNAKDMGLRPVEIRPLNYIEYAHASMDADAAAVDERRRRGGGALRYGRDELLALRAGALAGPGAAARGDPAALGERLRRLERRAEDRAGERSRAAARAAELREAHAARVAARASLLGKLGERVALLEAILDDAGDLDPAARRDLAASARKARDAREAALLDGADVATSARDLADAGGALADAEAAAEAAAAELDAAAAAANSPSAPTYWAISAYVVSADGDDSASDASDVSDAGDDAPAPAEPAPAPARAEPPARARARWGDDDDDDEPAPAARGGLLDRDLDAAVAAALGAESFGDGARAAPRPRASSVCSDDWPDACAFAPDSPAASTPPRSPDRAPEEPPDIDGGDDDELPSFAPAEDPARAAGGDDEELPSAAILRGAKVDQLIVYLCRLARRRTGGAPATVRDFGYLEKKEAADVLQKTIFHFWMLYSGPASLVNDPFFPPSVEQMSEHAAARGAAECAAHLLRHCADQIEAFYNRMSREGYTGSADKCDKAWAREAARRLLRKFGDAGVAVRLAGATARRAANNQAPGGRWTDASLGLALRAIDPAPDGAPSVEVYATRGGAAMAAKLRRGHFDELARLHAREGRAREGRLLARVFCCVHRYETLFRFKGGHLSACPAAAFAALRSGFEVYREAFSSPLNRSFRSCDYFSLFYDVDRFFGSRGSFYAALPPPGSYQANPPYDANSMTRAVEHICATLDAYEHLGPKGATSFVLVLPRYFKNQRSQRRVDALLARWRRHGETMHDALFDCGFQHRPEPNVSGHDFDARGVRWISKCPIQLLWLQNAAGHRRWPPDADRVAAVVAGFSVAANMD</sequence>
<name>F0YBP6_AURAN</name>
<evidence type="ECO:0000256" key="9">
    <source>
        <dbReference type="SAM" id="SignalP"/>
    </source>
</evidence>
<dbReference type="eggNOG" id="KOG4569">
    <property type="taxonomic scope" value="Eukaryota"/>
</dbReference>
<dbReference type="InterPro" id="IPR029026">
    <property type="entry name" value="tRNA_m1G_MTases_N"/>
</dbReference>
<keyword evidence="5 8" id="KW-1133">Transmembrane helix</keyword>
<dbReference type="Proteomes" id="UP000002729">
    <property type="component" value="Unassembled WGS sequence"/>
</dbReference>
<dbReference type="SUPFAM" id="SSF49562">
    <property type="entry name" value="C2 domain (Calcium/lipid-binding domain, CaLB)"/>
    <property type="match status" value="1"/>
</dbReference>
<evidence type="ECO:0000256" key="2">
    <source>
        <dbReference type="ARBA" id="ARBA00022603"/>
    </source>
</evidence>
<feature type="region of interest" description="Disordered" evidence="7">
    <location>
        <begin position="864"/>
        <end position="883"/>
    </location>
</feature>
<dbReference type="InterPro" id="IPR035892">
    <property type="entry name" value="C2_domain_sf"/>
</dbReference>
<feature type="region of interest" description="Disordered" evidence="7">
    <location>
        <begin position="2987"/>
        <end position="3040"/>
    </location>
</feature>
<feature type="transmembrane region" description="Helical" evidence="8">
    <location>
        <begin position="169"/>
        <end position="189"/>
    </location>
</feature>
<dbReference type="Gene3D" id="3.40.50.1820">
    <property type="entry name" value="alpha/beta hydrolase"/>
    <property type="match status" value="1"/>
</dbReference>
<keyword evidence="9" id="KW-0732">Signal</keyword>
<feature type="region of interest" description="Disordered" evidence="7">
    <location>
        <begin position="23"/>
        <end position="46"/>
    </location>
</feature>
<reference evidence="11 12" key="1">
    <citation type="journal article" date="2011" name="Proc. Natl. Acad. Sci. U.S.A.">
        <title>Niche of harmful alga Aureococcus anophagefferens revealed through ecogenomics.</title>
        <authorList>
            <person name="Gobler C.J."/>
            <person name="Berry D.L."/>
            <person name="Dyhrman S.T."/>
            <person name="Wilhelm S.W."/>
            <person name="Salamov A."/>
            <person name="Lobanov A.V."/>
            <person name="Zhang Y."/>
            <person name="Collier J.L."/>
            <person name="Wurch L.L."/>
            <person name="Kustka A.B."/>
            <person name="Dill B.D."/>
            <person name="Shah M."/>
            <person name="VerBerkmoes N.C."/>
            <person name="Kuo A."/>
            <person name="Terry A."/>
            <person name="Pangilinan J."/>
            <person name="Lindquist E.A."/>
            <person name="Lucas S."/>
            <person name="Paulsen I.T."/>
            <person name="Hattenrath-Lehmann T.K."/>
            <person name="Talmage S.C."/>
            <person name="Walker E.A."/>
            <person name="Koch F."/>
            <person name="Burson A.M."/>
            <person name="Marcoval M.A."/>
            <person name="Tang Y.Z."/>
            <person name="Lecleir G.R."/>
            <person name="Coyne K.J."/>
            <person name="Berg G.M."/>
            <person name="Bertrand E.M."/>
            <person name="Saito M.A."/>
            <person name="Gladyshev V.N."/>
            <person name="Grigoriev I.V."/>
        </authorList>
    </citation>
    <scope>NUCLEOTIDE SEQUENCE [LARGE SCALE GENOMIC DNA]</scope>
    <source>
        <strain evidence="12">CCMP 1984</strain>
    </source>
</reference>
<dbReference type="KEGG" id="aaf:AURANDRAFT_71849"/>
<dbReference type="GO" id="GO:0032259">
    <property type="term" value="P:methylation"/>
    <property type="evidence" value="ECO:0007669"/>
    <property type="project" value="UniProtKB-KW"/>
</dbReference>
<evidence type="ECO:0000256" key="5">
    <source>
        <dbReference type="ARBA" id="ARBA00022989"/>
    </source>
</evidence>